<feature type="transmembrane region" description="Helical" evidence="4">
    <location>
        <begin position="108"/>
        <end position="130"/>
    </location>
</feature>
<feature type="transmembrane region" description="Helical" evidence="4">
    <location>
        <begin position="12"/>
        <end position="35"/>
    </location>
</feature>
<dbReference type="InterPro" id="IPR011701">
    <property type="entry name" value="MFS"/>
</dbReference>
<dbReference type="GO" id="GO:0022857">
    <property type="term" value="F:transmembrane transporter activity"/>
    <property type="evidence" value="ECO:0007669"/>
    <property type="project" value="InterPro"/>
</dbReference>
<evidence type="ECO:0000256" key="1">
    <source>
        <dbReference type="ARBA" id="ARBA00022692"/>
    </source>
</evidence>
<evidence type="ECO:0000256" key="4">
    <source>
        <dbReference type="SAM" id="Phobius"/>
    </source>
</evidence>
<name>A0A512NEJ7_9HYPH</name>
<feature type="transmembrane region" description="Helical" evidence="4">
    <location>
        <begin position="248"/>
        <end position="269"/>
    </location>
</feature>
<dbReference type="Pfam" id="PF07690">
    <property type="entry name" value="MFS_1"/>
    <property type="match status" value="1"/>
</dbReference>
<feature type="transmembrane region" description="Helical" evidence="4">
    <location>
        <begin position="281"/>
        <end position="302"/>
    </location>
</feature>
<keyword evidence="3 4" id="KW-0472">Membrane</keyword>
<dbReference type="AlphaFoldDB" id="A0A512NEJ7"/>
<protein>
    <submittedName>
        <fullName evidence="6">MFS transporter</fullName>
    </submittedName>
</protein>
<evidence type="ECO:0000259" key="5">
    <source>
        <dbReference type="PROSITE" id="PS50850"/>
    </source>
</evidence>
<dbReference type="Gene3D" id="1.20.1250.20">
    <property type="entry name" value="MFS general substrate transporter like domains"/>
    <property type="match status" value="2"/>
</dbReference>
<proteinExistence type="predicted"/>
<dbReference type="PROSITE" id="PS50850">
    <property type="entry name" value="MFS"/>
    <property type="match status" value="1"/>
</dbReference>
<dbReference type="RefSeq" id="WP_170303281.1">
    <property type="nucleotide sequence ID" value="NZ_BKAJ01000078.1"/>
</dbReference>
<feature type="domain" description="Major facilitator superfamily (MFS) profile" evidence="5">
    <location>
        <begin position="12"/>
        <end position="398"/>
    </location>
</feature>
<feature type="transmembrane region" description="Helical" evidence="4">
    <location>
        <begin position="308"/>
        <end position="330"/>
    </location>
</feature>
<accession>A0A512NEJ7</accession>
<dbReference type="EMBL" id="BKAJ01000078">
    <property type="protein sequence ID" value="GEP57375.1"/>
    <property type="molecule type" value="Genomic_DNA"/>
</dbReference>
<evidence type="ECO:0000313" key="6">
    <source>
        <dbReference type="EMBL" id="GEP57375.1"/>
    </source>
</evidence>
<feature type="transmembrane region" description="Helical" evidence="4">
    <location>
        <begin position="342"/>
        <end position="366"/>
    </location>
</feature>
<feature type="transmembrane region" description="Helical" evidence="4">
    <location>
        <begin position="372"/>
        <end position="394"/>
    </location>
</feature>
<evidence type="ECO:0000256" key="3">
    <source>
        <dbReference type="ARBA" id="ARBA00023136"/>
    </source>
</evidence>
<reference evidence="6 7" key="1">
    <citation type="submission" date="2019-07" db="EMBL/GenBank/DDBJ databases">
        <title>Whole genome shotgun sequence of Reyranella soli NBRC 108950.</title>
        <authorList>
            <person name="Hosoyama A."/>
            <person name="Uohara A."/>
            <person name="Ohji S."/>
            <person name="Ichikawa N."/>
        </authorList>
    </citation>
    <scope>NUCLEOTIDE SEQUENCE [LARGE SCALE GENOMIC DNA]</scope>
    <source>
        <strain evidence="6 7">NBRC 108950</strain>
    </source>
</reference>
<organism evidence="6 7">
    <name type="scientific">Reyranella soli</name>
    <dbReference type="NCBI Taxonomy" id="1230389"/>
    <lineage>
        <taxon>Bacteria</taxon>
        <taxon>Pseudomonadati</taxon>
        <taxon>Pseudomonadota</taxon>
        <taxon>Alphaproteobacteria</taxon>
        <taxon>Hyphomicrobiales</taxon>
        <taxon>Reyranellaceae</taxon>
        <taxon>Reyranella</taxon>
    </lineage>
</organism>
<keyword evidence="1 4" id="KW-0812">Transmembrane</keyword>
<dbReference type="PANTHER" id="PTHR11360">
    <property type="entry name" value="MONOCARBOXYLATE TRANSPORTER"/>
    <property type="match status" value="1"/>
</dbReference>
<dbReference type="Proteomes" id="UP000321058">
    <property type="component" value="Unassembled WGS sequence"/>
</dbReference>
<comment type="caution">
    <text evidence="6">The sequence shown here is derived from an EMBL/GenBank/DDBJ whole genome shotgun (WGS) entry which is preliminary data.</text>
</comment>
<gene>
    <name evidence="6" type="ORF">RSO01_45410</name>
</gene>
<feature type="transmembrane region" description="Helical" evidence="4">
    <location>
        <begin position="137"/>
        <end position="156"/>
    </location>
</feature>
<feature type="transmembrane region" description="Helical" evidence="4">
    <location>
        <begin position="79"/>
        <end position="96"/>
    </location>
</feature>
<sequence length="408" mass="43043">MKTVLDSRAAWITASAALAIMTIAYGAPLVVVVAMKQIAAELQTSRAAPAGASSLSYVGAAFGGIVAGWLAGRLGIRPIVIFGSTMVALGLTLSSWGGMAELYLGHGIFMGLFGTSCMFSPLLTYVSLWFERRRGSAVALIASGQTVAGAIWPPLLQFGIDEVGWRHTMLWFGGFVLVSGATLTMIFLHPAPIAPSATAAGAANGQRRDSTLGLPPNLLMVLLMIAVYSCCVPMAMPMNHVVAYCGDLGFASQYGAAMLSVLLGVAFLARQFWGWLSDRIGGFHTLLFSSLVQATALAGFLVTKDMAALFVVSAAFGFGLSGLLPAYVIVIRDCFSAHEANWRIPTVMFAGLLGMASGGWGAGMLYDQFGGYLPAFSTGIAFNFLNLGVLLFLVSRHTRLIRQPQTSI</sequence>
<dbReference type="SUPFAM" id="SSF103473">
    <property type="entry name" value="MFS general substrate transporter"/>
    <property type="match status" value="1"/>
</dbReference>
<feature type="transmembrane region" description="Helical" evidence="4">
    <location>
        <begin position="55"/>
        <end position="72"/>
    </location>
</feature>
<dbReference type="PANTHER" id="PTHR11360:SF290">
    <property type="entry name" value="MONOCARBOXYLATE MFS PERMEASE"/>
    <property type="match status" value="1"/>
</dbReference>
<dbReference type="InterPro" id="IPR020846">
    <property type="entry name" value="MFS_dom"/>
</dbReference>
<keyword evidence="7" id="KW-1185">Reference proteome</keyword>
<dbReference type="InterPro" id="IPR050327">
    <property type="entry name" value="Proton-linked_MCT"/>
</dbReference>
<feature type="transmembrane region" description="Helical" evidence="4">
    <location>
        <begin position="168"/>
        <end position="188"/>
    </location>
</feature>
<evidence type="ECO:0000313" key="7">
    <source>
        <dbReference type="Proteomes" id="UP000321058"/>
    </source>
</evidence>
<keyword evidence="2 4" id="KW-1133">Transmembrane helix</keyword>
<feature type="transmembrane region" description="Helical" evidence="4">
    <location>
        <begin position="217"/>
        <end position="236"/>
    </location>
</feature>
<evidence type="ECO:0000256" key="2">
    <source>
        <dbReference type="ARBA" id="ARBA00022989"/>
    </source>
</evidence>
<dbReference type="InterPro" id="IPR036259">
    <property type="entry name" value="MFS_trans_sf"/>
</dbReference>